<keyword evidence="1" id="KW-0732">Signal</keyword>
<proteinExistence type="predicted"/>
<name>A0ABX6ET01_KLUMA</name>
<dbReference type="EMBL" id="CP015056">
    <property type="protein sequence ID" value="QGN15455.1"/>
    <property type="molecule type" value="Genomic_DNA"/>
</dbReference>
<dbReference type="Proteomes" id="UP000422736">
    <property type="component" value="Chromosome 3"/>
</dbReference>
<feature type="chain" id="PRO_5047466645" evidence="1">
    <location>
        <begin position="18"/>
        <end position="219"/>
    </location>
</feature>
<reference evidence="2 3" key="1">
    <citation type="submission" date="2016-03" db="EMBL/GenBank/DDBJ databases">
        <title>How can Kluyveromyces marxianus grow so fast - potential evolutionary course in Saccharomyces Complex revealed by comparative genomics.</title>
        <authorList>
            <person name="Mo W."/>
            <person name="Lu W."/>
            <person name="Yang X."/>
            <person name="Qi J."/>
            <person name="Lv H."/>
        </authorList>
    </citation>
    <scope>NUCLEOTIDE SEQUENCE [LARGE SCALE GENOMIC DNA]</scope>
    <source>
        <strain evidence="2 3">FIM1</strain>
    </source>
</reference>
<accession>A0ABX6ET01</accession>
<evidence type="ECO:0000313" key="3">
    <source>
        <dbReference type="Proteomes" id="UP000422736"/>
    </source>
</evidence>
<keyword evidence="3" id="KW-1185">Reference proteome</keyword>
<organism evidence="2 3">
    <name type="scientific">Kluyveromyces marxianus</name>
    <name type="common">Yeast</name>
    <name type="synonym">Candida kefyr</name>
    <dbReference type="NCBI Taxonomy" id="4911"/>
    <lineage>
        <taxon>Eukaryota</taxon>
        <taxon>Fungi</taxon>
        <taxon>Dikarya</taxon>
        <taxon>Ascomycota</taxon>
        <taxon>Saccharomycotina</taxon>
        <taxon>Saccharomycetes</taxon>
        <taxon>Saccharomycetales</taxon>
        <taxon>Saccharomycetaceae</taxon>
        <taxon>Kluyveromyces</taxon>
    </lineage>
</organism>
<sequence>MRFNRIAPFMLAPLASAQYFNVSSTTTLQPQTPAAPITTISTITSEIVKTVYLTLSNGEVSSQVSTATPGEVTTVVTTPTSSDDATLTVSDDTTSTTTVTIYHTISEDDASSSTTSEAAGSATIAGDKLNQVYADDATSTLTTTMLQTITLSNSAGEATATTVSAVGRELLLGNFSCVPETVTVTEYQATKYITVEATSSPAIRATSAYYGNSTVSSLV</sequence>
<gene>
    <name evidence="2" type="ORF">FIM1_2146</name>
</gene>
<evidence type="ECO:0000313" key="2">
    <source>
        <dbReference type="EMBL" id="QGN15455.1"/>
    </source>
</evidence>
<evidence type="ECO:0000256" key="1">
    <source>
        <dbReference type="SAM" id="SignalP"/>
    </source>
</evidence>
<protein>
    <submittedName>
        <fullName evidence="2">Uncharacterized protein</fullName>
    </submittedName>
</protein>
<feature type="signal peptide" evidence="1">
    <location>
        <begin position="1"/>
        <end position="17"/>
    </location>
</feature>